<accession>A0A4Q2V5N2</accession>
<keyword evidence="1" id="KW-0539">Nucleus</keyword>
<dbReference type="AlphaFoldDB" id="A0A4Q2V5N2"/>
<dbReference type="PROSITE" id="PS50118">
    <property type="entry name" value="HMG_BOX_2"/>
    <property type="match status" value="1"/>
</dbReference>
<evidence type="ECO:0000313" key="3">
    <source>
        <dbReference type="EMBL" id="RYC81690.1"/>
    </source>
</evidence>
<sequence>MNPATDQGLLLYSALPNDPDCKNERLLPQSIPEAGDFFQNSSLSHSLPPAPQPWFLQDSWYLTSTQADYALDGWFERDWVLFPGTPEPLEQPDDIMAISAPRCEECIVLSGCGFLETAQCRVDRYVQRTSEQRRLEAQSGKNKRPANAFILYRIAFRSVAEVVYNTKSQQLVSKICGKSWQLESDEIKTWFQEQATIEKANHGKTFEHW</sequence>
<evidence type="ECO:0000259" key="2">
    <source>
        <dbReference type="PROSITE" id="PS50118"/>
    </source>
</evidence>
<dbReference type="Proteomes" id="UP000290540">
    <property type="component" value="Unassembled WGS sequence"/>
</dbReference>
<organism evidence="3 4">
    <name type="scientific">Fusarium oxysporum f. sp. narcissi</name>
    <dbReference type="NCBI Taxonomy" id="451672"/>
    <lineage>
        <taxon>Eukaryota</taxon>
        <taxon>Fungi</taxon>
        <taxon>Dikarya</taxon>
        <taxon>Ascomycota</taxon>
        <taxon>Pezizomycotina</taxon>
        <taxon>Sordariomycetes</taxon>
        <taxon>Hypocreomycetidae</taxon>
        <taxon>Hypocreales</taxon>
        <taxon>Nectriaceae</taxon>
        <taxon>Fusarium</taxon>
        <taxon>Fusarium oxysporum species complex</taxon>
    </lineage>
</organism>
<evidence type="ECO:0000256" key="1">
    <source>
        <dbReference type="PROSITE-ProRule" id="PRU00267"/>
    </source>
</evidence>
<dbReference type="GO" id="GO:0003677">
    <property type="term" value="F:DNA binding"/>
    <property type="evidence" value="ECO:0007669"/>
    <property type="project" value="UniProtKB-UniRule"/>
</dbReference>
<keyword evidence="1" id="KW-0238">DNA-binding</keyword>
<dbReference type="Pfam" id="PF00505">
    <property type="entry name" value="HMG_box"/>
    <property type="match status" value="1"/>
</dbReference>
<dbReference type="InterPro" id="IPR009071">
    <property type="entry name" value="HMG_box_dom"/>
</dbReference>
<dbReference type="GO" id="GO:0005634">
    <property type="term" value="C:nucleus"/>
    <property type="evidence" value="ECO:0007669"/>
    <property type="project" value="UniProtKB-UniRule"/>
</dbReference>
<comment type="caution">
    <text evidence="3">The sequence shown here is derived from an EMBL/GenBank/DDBJ whole genome shotgun (WGS) entry which is preliminary data.</text>
</comment>
<evidence type="ECO:0000313" key="4">
    <source>
        <dbReference type="Proteomes" id="UP000290540"/>
    </source>
</evidence>
<feature type="DNA-binding region" description="HMG box" evidence="1">
    <location>
        <begin position="142"/>
        <end position="209"/>
    </location>
</feature>
<reference evidence="3 4" key="1">
    <citation type="submission" date="2016-12" db="EMBL/GenBank/DDBJ databases">
        <title>Draft genome sequence of Fusarium oxysporum causing rot on Narcissus.</title>
        <authorList>
            <person name="Armitage A.D."/>
            <person name="Taylor A."/>
            <person name="Clarkson J.P."/>
            <person name="Harrison R.J."/>
            <person name="Jackson A.C."/>
        </authorList>
    </citation>
    <scope>NUCLEOTIDE SEQUENCE [LARGE SCALE GENOMIC DNA]</scope>
    <source>
        <strain evidence="3 4">N139</strain>
    </source>
</reference>
<proteinExistence type="predicted"/>
<dbReference type="SUPFAM" id="SSF47095">
    <property type="entry name" value="HMG-box"/>
    <property type="match status" value="1"/>
</dbReference>
<gene>
    <name evidence="3" type="ORF">BFJ63_vAg15422</name>
</gene>
<dbReference type="EMBL" id="MQTW01000228">
    <property type="protein sequence ID" value="RYC81690.1"/>
    <property type="molecule type" value="Genomic_DNA"/>
</dbReference>
<dbReference type="Gene3D" id="1.10.30.10">
    <property type="entry name" value="High mobility group box domain"/>
    <property type="match status" value="1"/>
</dbReference>
<dbReference type="InterPro" id="IPR036910">
    <property type="entry name" value="HMG_box_dom_sf"/>
</dbReference>
<name>A0A4Q2V5N2_FUSOX</name>
<feature type="domain" description="HMG box" evidence="2">
    <location>
        <begin position="142"/>
        <end position="209"/>
    </location>
</feature>
<protein>
    <recommendedName>
        <fullName evidence="2">HMG box domain-containing protein</fullName>
    </recommendedName>
</protein>